<dbReference type="OrthoDB" id="10486519at2759"/>
<reference evidence="1 2" key="1">
    <citation type="submission" date="2019-02" db="EMBL/GenBank/DDBJ databases">
        <title>Genome sequencing of the rare red list fungi Phellinidium pouzarii.</title>
        <authorList>
            <person name="Buettner E."/>
            <person name="Kellner H."/>
        </authorList>
    </citation>
    <scope>NUCLEOTIDE SEQUENCE [LARGE SCALE GENOMIC DNA]</scope>
    <source>
        <strain evidence="1 2">DSM 108285</strain>
    </source>
</reference>
<proteinExistence type="predicted"/>
<evidence type="ECO:0000313" key="1">
    <source>
        <dbReference type="EMBL" id="THH07453.1"/>
    </source>
</evidence>
<name>A0A4V6S178_9AGAM</name>
<dbReference type="EMBL" id="SGPK01000142">
    <property type="protein sequence ID" value="THH07453.1"/>
    <property type="molecule type" value="Genomic_DNA"/>
</dbReference>
<accession>A0A4V6S178</accession>
<keyword evidence="2" id="KW-1185">Reference proteome</keyword>
<evidence type="ECO:0000313" key="2">
    <source>
        <dbReference type="Proteomes" id="UP000308199"/>
    </source>
</evidence>
<dbReference type="Proteomes" id="UP000308199">
    <property type="component" value="Unassembled WGS sequence"/>
</dbReference>
<dbReference type="AlphaFoldDB" id="A0A4V6S178"/>
<organism evidence="1 2">
    <name type="scientific">Phellinidium pouzarii</name>
    <dbReference type="NCBI Taxonomy" id="167371"/>
    <lineage>
        <taxon>Eukaryota</taxon>
        <taxon>Fungi</taxon>
        <taxon>Dikarya</taxon>
        <taxon>Basidiomycota</taxon>
        <taxon>Agaricomycotina</taxon>
        <taxon>Agaricomycetes</taxon>
        <taxon>Hymenochaetales</taxon>
        <taxon>Hymenochaetaceae</taxon>
        <taxon>Phellinidium</taxon>
    </lineage>
</organism>
<gene>
    <name evidence="1" type="ORF">EW145_g3362</name>
</gene>
<protein>
    <submittedName>
        <fullName evidence="1">Uncharacterized protein</fullName>
    </submittedName>
</protein>
<comment type="caution">
    <text evidence="1">The sequence shown here is derived from an EMBL/GenBank/DDBJ whole genome shotgun (WGS) entry which is preliminary data.</text>
</comment>
<sequence>MLRADFDSSSSNVATTQLETLLCIINLSTTLPLLQVFFRNLSGEKAVSDFITNLKTSSYISASSPQFDEMLLAARRAMVCIGNNDISELAKGMYRSSRVRISLSERKEQESDVCVAELSNFTRHSNADFAFVATAHLNNWLRFVGEELYSPYSTLDELIRHGSLFRALASLVRSSIGLSEIDGGMLDSICFEILEQFKYVDAFRKLKPTAKDALLALVSTFQTPEIKLTLPSASSTAEMQTFILNYHIPAVGSHPGKHTTR</sequence>